<dbReference type="Pfam" id="PF03992">
    <property type="entry name" value="ABM"/>
    <property type="match status" value="1"/>
</dbReference>
<dbReference type="InterPro" id="IPR011008">
    <property type="entry name" value="Dimeric_a/b-barrel"/>
</dbReference>
<keyword evidence="2" id="KW-0503">Monooxygenase</keyword>
<sequence length="108" mass="11965">MALTINIRYTGAPGAALAFAREMEASGTADAVRAEEGNVRYEYFQALADPDTVLLVDRWTDQAALDAHHDSPMMARIAELRDKYDLHMSVERYADADGEGADDAFVRR</sequence>
<keyword evidence="3" id="KW-1185">Reference proteome</keyword>
<gene>
    <name evidence="2" type="ORF">SAMN05216447_10861</name>
</gene>
<dbReference type="GO" id="GO:0004497">
    <property type="term" value="F:monooxygenase activity"/>
    <property type="evidence" value="ECO:0007669"/>
    <property type="project" value="UniProtKB-KW"/>
</dbReference>
<dbReference type="InterPro" id="IPR007138">
    <property type="entry name" value="ABM_dom"/>
</dbReference>
<protein>
    <submittedName>
        <fullName evidence="2">Quinol monooxygenase YgiN</fullName>
    </submittedName>
</protein>
<proteinExistence type="predicted"/>
<name>A0A1H6JMX0_9ACTN</name>
<dbReference type="PROSITE" id="PS51725">
    <property type="entry name" value="ABM"/>
    <property type="match status" value="1"/>
</dbReference>
<dbReference type="SUPFAM" id="SSF54909">
    <property type="entry name" value="Dimeric alpha+beta barrel"/>
    <property type="match status" value="1"/>
</dbReference>
<evidence type="ECO:0000313" key="2">
    <source>
        <dbReference type="EMBL" id="SEH63730.1"/>
    </source>
</evidence>
<keyword evidence="2" id="KW-0560">Oxidoreductase</keyword>
<evidence type="ECO:0000313" key="3">
    <source>
        <dbReference type="Proteomes" id="UP000199135"/>
    </source>
</evidence>
<dbReference type="Proteomes" id="UP000199135">
    <property type="component" value="Unassembled WGS sequence"/>
</dbReference>
<organism evidence="2 3">
    <name type="scientific">Parafannyhessea umbonata</name>
    <dbReference type="NCBI Taxonomy" id="604330"/>
    <lineage>
        <taxon>Bacteria</taxon>
        <taxon>Bacillati</taxon>
        <taxon>Actinomycetota</taxon>
        <taxon>Coriobacteriia</taxon>
        <taxon>Coriobacteriales</taxon>
        <taxon>Atopobiaceae</taxon>
        <taxon>Parafannyhessea</taxon>
    </lineage>
</organism>
<dbReference type="Gene3D" id="3.30.70.100">
    <property type="match status" value="1"/>
</dbReference>
<dbReference type="EMBL" id="FNWT01000008">
    <property type="protein sequence ID" value="SEH63730.1"/>
    <property type="molecule type" value="Genomic_DNA"/>
</dbReference>
<feature type="domain" description="ABM" evidence="1">
    <location>
        <begin position="3"/>
        <end position="94"/>
    </location>
</feature>
<comment type="caution">
    <text evidence="2">The sequence shown here is derived from an EMBL/GenBank/DDBJ whole genome shotgun (WGS) entry which is preliminary data.</text>
</comment>
<evidence type="ECO:0000259" key="1">
    <source>
        <dbReference type="PROSITE" id="PS51725"/>
    </source>
</evidence>
<dbReference type="RefSeq" id="WP_078687740.1">
    <property type="nucleotide sequence ID" value="NZ_FNWT01000008.1"/>
</dbReference>
<accession>A0A1H6JMX0</accession>
<reference evidence="2 3" key="1">
    <citation type="submission" date="2016-10" db="EMBL/GenBank/DDBJ databases">
        <authorList>
            <person name="Varghese N."/>
            <person name="Submissions S."/>
        </authorList>
    </citation>
    <scope>NUCLEOTIDE SEQUENCE [LARGE SCALE GENOMIC DNA]</scope>
    <source>
        <strain evidence="2 3">WCP15</strain>
    </source>
</reference>